<dbReference type="Pfam" id="PF13619">
    <property type="entry name" value="KTSC"/>
    <property type="match status" value="1"/>
</dbReference>
<dbReference type="InterPro" id="IPR025309">
    <property type="entry name" value="KTSC_dom"/>
</dbReference>
<proteinExistence type="predicted"/>
<protein>
    <submittedName>
        <fullName evidence="2">KTSC domain</fullName>
    </submittedName>
</protein>
<dbReference type="EMBL" id="BK015885">
    <property type="protein sequence ID" value="DAD71621.1"/>
    <property type="molecule type" value="Genomic_DNA"/>
</dbReference>
<reference evidence="2" key="1">
    <citation type="journal article" date="2021" name="Proc. Natl. Acad. Sci. U.S.A.">
        <title>A Catalog of Tens of Thousands of Viruses from Human Metagenomes Reveals Hidden Associations with Chronic Diseases.</title>
        <authorList>
            <person name="Tisza M.J."/>
            <person name="Buck C.B."/>
        </authorList>
    </citation>
    <scope>NUCLEOTIDE SEQUENCE</scope>
    <source>
        <strain evidence="2">Ctl0E3</strain>
    </source>
</reference>
<accession>A0A8S5LNJ6</accession>
<organism evidence="2">
    <name type="scientific">Siphoviridae sp. ctl0E3</name>
    <dbReference type="NCBI Taxonomy" id="2827586"/>
    <lineage>
        <taxon>Viruses</taxon>
        <taxon>Duplodnaviria</taxon>
        <taxon>Heunggongvirae</taxon>
        <taxon>Uroviricota</taxon>
        <taxon>Caudoviricetes</taxon>
    </lineage>
</organism>
<sequence length="91" mass="10846">MYFYDKCLNQEIIMKKVKSSNISYIGYFESDSLLYICFNETESVYRYKNIPKSLYNKLMEAKSKGTFLSEKIKPFPKKYSYKKLKGGIYAR</sequence>
<name>A0A8S5LNJ6_9CAUD</name>
<evidence type="ECO:0000313" key="2">
    <source>
        <dbReference type="EMBL" id="DAD71621.1"/>
    </source>
</evidence>
<feature type="domain" description="KTSC" evidence="1">
    <location>
        <begin position="18"/>
        <end position="74"/>
    </location>
</feature>
<evidence type="ECO:0000259" key="1">
    <source>
        <dbReference type="Pfam" id="PF13619"/>
    </source>
</evidence>